<comment type="catalytic activity">
    <reaction evidence="1">
        <text>Thiol-dependent hydrolysis of ester, thioester, amide, peptide and isopeptide bonds formed by the C-terminal Gly of ubiquitin (a 76-residue protein attached to proteins as an intracellular targeting signal).</text>
        <dbReference type="EC" id="3.4.19.12"/>
    </reaction>
</comment>
<evidence type="ECO:0000313" key="10">
    <source>
        <dbReference type="Proteomes" id="UP000231358"/>
    </source>
</evidence>
<sequence length="45" mass="4815">MADAGGWSTIESDEGVFTSLIENLGVKGVQFEELISLDADTIRSL</sequence>
<dbReference type="Proteomes" id="UP000231358">
    <property type="component" value="Unassembled WGS sequence"/>
</dbReference>
<keyword evidence="5 9" id="KW-0378">Hydrolase</keyword>
<comment type="caution">
    <text evidence="9">The sequence shown here is derived from an EMBL/GenBank/DDBJ whole genome shotgun (WGS) entry which is preliminary data.</text>
</comment>
<dbReference type="AlphaFoldDB" id="A0A2G7FIA9"/>
<keyword evidence="6" id="KW-0788">Thiol protease</keyword>
<evidence type="ECO:0000313" key="9">
    <source>
        <dbReference type="EMBL" id="PIG80239.1"/>
    </source>
</evidence>
<organism evidence="9 10">
    <name type="scientific">Aspergillus arachidicola</name>
    <dbReference type="NCBI Taxonomy" id="656916"/>
    <lineage>
        <taxon>Eukaryota</taxon>
        <taxon>Fungi</taxon>
        <taxon>Dikarya</taxon>
        <taxon>Ascomycota</taxon>
        <taxon>Pezizomycotina</taxon>
        <taxon>Eurotiomycetes</taxon>
        <taxon>Eurotiomycetidae</taxon>
        <taxon>Eurotiales</taxon>
        <taxon>Aspergillaceae</taxon>
        <taxon>Aspergillus</taxon>
        <taxon>Aspergillus subgen. Circumdati</taxon>
    </lineage>
</organism>
<dbReference type="GO" id="GO:0004843">
    <property type="term" value="F:cysteine-type deubiquitinase activity"/>
    <property type="evidence" value="ECO:0007669"/>
    <property type="project" value="UniProtKB-EC"/>
</dbReference>
<dbReference type="SUPFAM" id="SSF54001">
    <property type="entry name" value="Cysteine proteinases"/>
    <property type="match status" value="1"/>
</dbReference>
<feature type="non-terminal residue" evidence="9">
    <location>
        <position position="45"/>
    </location>
</feature>
<comment type="similarity">
    <text evidence="7">Belongs to the peptidase C12 family.</text>
</comment>
<comment type="caution">
    <text evidence="7">Lacks conserved residue(s) required for the propagation of feature annotation.</text>
</comment>
<dbReference type="InterPro" id="IPR036959">
    <property type="entry name" value="Peptidase_C12_UCH_sf"/>
</dbReference>
<dbReference type="GO" id="GO:0006511">
    <property type="term" value="P:ubiquitin-dependent protein catabolic process"/>
    <property type="evidence" value="ECO:0007669"/>
    <property type="project" value="InterPro"/>
</dbReference>
<dbReference type="Pfam" id="PF01088">
    <property type="entry name" value="Peptidase_C12"/>
    <property type="match status" value="1"/>
</dbReference>
<name>A0A2G7FIA9_9EURO</name>
<dbReference type="PROSITE" id="PS52048">
    <property type="entry name" value="UCH_DOMAIN"/>
    <property type="match status" value="1"/>
</dbReference>
<evidence type="ECO:0000256" key="4">
    <source>
        <dbReference type="ARBA" id="ARBA00022786"/>
    </source>
</evidence>
<proteinExistence type="inferred from homology"/>
<dbReference type="EC" id="3.4.19.12" evidence="2"/>
<evidence type="ECO:0000256" key="7">
    <source>
        <dbReference type="PROSITE-ProRule" id="PRU01393"/>
    </source>
</evidence>
<dbReference type="STRING" id="656916.A0A2G7FIA9"/>
<protein>
    <recommendedName>
        <fullName evidence="2">ubiquitinyl hydrolase 1</fullName>
        <ecNumber evidence="2">3.4.19.12</ecNumber>
    </recommendedName>
</protein>
<dbReference type="InterPro" id="IPR001578">
    <property type="entry name" value="Peptidase_C12_UCH"/>
</dbReference>
<accession>A0A2G7FIA9</accession>
<gene>
    <name evidence="9" type="ORF">AARAC_011942</name>
</gene>
<dbReference type="InterPro" id="IPR038765">
    <property type="entry name" value="Papain-like_cys_pep_sf"/>
</dbReference>
<evidence type="ECO:0000256" key="2">
    <source>
        <dbReference type="ARBA" id="ARBA00012759"/>
    </source>
</evidence>
<keyword evidence="10" id="KW-1185">Reference proteome</keyword>
<keyword evidence="4" id="KW-0833">Ubl conjugation pathway</keyword>
<dbReference type="Gene3D" id="3.40.532.10">
    <property type="entry name" value="Peptidase C12, ubiquitin carboxyl-terminal hydrolase"/>
    <property type="match status" value="1"/>
</dbReference>
<evidence type="ECO:0000259" key="8">
    <source>
        <dbReference type="PROSITE" id="PS52048"/>
    </source>
</evidence>
<evidence type="ECO:0000256" key="5">
    <source>
        <dbReference type="ARBA" id="ARBA00022801"/>
    </source>
</evidence>
<evidence type="ECO:0000256" key="6">
    <source>
        <dbReference type="ARBA" id="ARBA00022807"/>
    </source>
</evidence>
<feature type="domain" description="UCH catalytic" evidence="8">
    <location>
        <begin position="6"/>
        <end position="45"/>
    </location>
</feature>
<keyword evidence="3" id="KW-0645">Protease</keyword>
<evidence type="ECO:0000256" key="1">
    <source>
        <dbReference type="ARBA" id="ARBA00000707"/>
    </source>
</evidence>
<dbReference type="EMBL" id="NEXV01000628">
    <property type="protein sequence ID" value="PIG80239.1"/>
    <property type="molecule type" value="Genomic_DNA"/>
</dbReference>
<evidence type="ECO:0000256" key="3">
    <source>
        <dbReference type="ARBA" id="ARBA00022670"/>
    </source>
</evidence>
<reference evidence="9 10" key="1">
    <citation type="submission" date="2017-05" db="EMBL/GenBank/DDBJ databases">
        <title>Genome sequence for an aflatoxigenic pathogen of Argentinian peanut, Aspergillus arachidicola.</title>
        <authorList>
            <person name="Moore G."/>
            <person name="Beltz S.B."/>
            <person name="Mack B.M."/>
        </authorList>
    </citation>
    <scope>NUCLEOTIDE SEQUENCE [LARGE SCALE GENOMIC DNA]</scope>
    <source>
        <strain evidence="9 10">CBS 117610</strain>
    </source>
</reference>